<keyword evidence="3" id="KW-1185">Reference proteome</keyword>
<dbReference type="GeneID" id="4386416"/>
<organism evidence="2 3">
    <name type="scientific">Chaetomium globosum (strain ATCC 6205 / CBS 148.51 / DSM 1962 / NBRC 6347 / NRRL 1970)</name>
    <name type="common">Soil fungus</name>
    <dbReference type="NCBI Taxonomy" id="306901"/>
    <lineage>
        <taxon>Eukaryota</taxon>
        <taxon>Fungi</taxon>
        <taxon>Dikarya</taxon>
        <taxon>Ascomycota</taxon>
        <taxon>Pezizomycotina</taxon>
        <taxon>Sordariomycetes</taxon>
        <taxon>Sordariomycetidae</taxon>
        <taxon>Sordariales</taxon>
        <taxon>Chaetomiaceae</taxon>
        <taxon>Chaetomium</taxon>
    </lineage>
</organism>
<feature type="region of interest" description="Disordered" evidence="1">
    <location>
        <begin position="65"/>
        <end position="110"/>
    </location>
</feature>
<reference evidence="3" key="1">
    <citation type="journal article" date="2015" name="Genome Announc.">
        <title>Draft genome sequence of the cellulolytic fungus Chaetomium globosum.</title>
        <authorList>
            <person name="Cuomo C.A."/>
            <person name="Untereiner W.A."/>
            <person name="Ma L.-J."/>
            <person name="Grabherr M."/>
            <person name="Birren B.W."/>
        </authorList>
    </citation>
    <scope>NUCLEOTIDE SEQUENCE [LARGE SCALE GENOMIC DNA]</scope>
    <source>
        <strain evidence="3">ATCC 6205 / CBS 148.51 / DSM 1962 / NBRC 6347 / NRRL 1970</strain>
    </source>
</reference>
<dbReference type="AlphaFoldDB" id="Q2HD36"/>
<evidence type="ECO:0000313" key="2">
    <source>
        <dbReference type="EMBL" id="EAQ93633.1"/>
    </source>
</evidence>
<proteinExistence type="predicted"/>
<dbReference type="RefSeq" id="XP_001221089.1">
    <property type="nucleotide sequence ID" value="XM_001221088.1"/>
</dbReference>
<dbReference type="Proteomes" id="UP000001056">
    <property type="component" value="Unassembled WGS sequence"/>
</dbReference>
<evidence type="ECO:0000313" key="3">
    <source>
        <dbReference type="Proteomes" id="UP000001056"/>
    </source>
</evidence>
<dbReference type="InParanoid" id="Q2HD36"/>
<feature type="compositionally biased region" description="Basic and acidic residues" evidence="1">
    <location>
        <begin position="71"/>
        <end position="89"/>
    </location>
</feature>
<dbReference type="VEuPathDB" id="FungiDB:CHGG_01868"/>
<feature type="region of interest" description="Disordered" evidence="1">
    <location>
        <begin position="1"/>
        <end position="48"/>
    </location>
</feature>
<feature type="compositionally biased region" description="Polar residues" evidence="1">
    <location>
        <begin position="90"/>
        <end position="101"/>
    </location>
</feature>
<evidence type="ECO:0000256" key="1">
    <source>
        <dbReference type="SAM" id="MobiDB-lite"/>
    </source>
</evidence>
<gene>
    <name evidence="2" type="ORF">CHGG_01868</name>
</gene>
<accession>Q2HD36</accession>
<sequence length="110" mass="11566">MAQDARGGEVPGLQGGDRGAKVGSQHLVRASGRLKDKSRPSEGGGGCVGRASLWLRLVWPGLRRCGAGRSRRPDRSKCGFPSDGREYGRTTDSGGTITARTNVAMDTGRP</sequence>
<dbReference type="HOGENOM" id="CLU_2170771_0_0_1"/>
<name>Q2HD36_CHAGB</name>
<dbReference type="EMBL" id="CH408029">
    <property type="protein sequence ID" value="EAQ93633.1"/>
    <property type="molecule type" value="Genomic_DNA"/>
</dbReference>
<protein>
    <submittedName>
        <fullName evidence="2">Uncharacterized protein</fullName>
    </submittedName>
</protein>